<sequence length="350" mass="36247">MSLLNKTLEKIEPLNEQMMTVSKERVDFLLKPVGSLGVLEEIAVQISGITGEMYPEIRKKAVLVFAGDHGVFEEGVSAAPQEVTGLMANMTIAGKSGVGALSKQAGADVFVCDVGMLGEVDPKSGILMKKIRKGTANMRKGPAMSYEEAILALETGIDVAERAIRNGYNMLGTGEVGICNTTPSAAIFAVLGDVDPGELTGAGANLSEEKMVNKAQVIRDAIALNKPDKKDAIDVLAKVGGLEIGAMAGVMLAGAAHKIPVVIDGFISTASAAIAIALNPDVKGYLICSHASAEKGAAFGSEFIGAKPFLNMGMRLGEGSGAAIAFNIIECALSMNREMATYGDVGLGVV</sequence>
<comment type="similarity">
    <text evidence="3 11">Belongs to the CobT family.</text>
</comment>
<protein>
    <recommendedName>
        <fullName evidence="5 11">Nicotinate-nucleotide--dimethylbenzimidazole phosphoribosyltransferase</fullName>
        <shortName evidence="11">NN:DBI PRT</shortName>
        <ecNumber evidence="4 11">2.4.2.21</ecNumber>
    </recommendedName>
    <alternativeName>
        <fullName evidence="9 11">N(1)-alpha-phosphoribosyltransferase</fullName>
    </alternativeName>
</protein>
<evidence type="ECO:0000256" key="5">
    <source>
        <dbReference type="ARBA" id="ARBA00015486"/>
    </source>
</evidence>
<evidence type="ECO:0000256" key="6">
    <source>
        <dbReference type="ARBA" id="ARBA00022573"/>
    </source>
</evidence>
<dbReference type="PANTHER" id="PTHR43463">
    <property type="entry name" value="NICOTINATE-NUCLEOTIDE--DIMETHYLBENZIMIDAZOLE PHOSPHORIBOSYLTRANSFERASE"/>
    <property type="match status" value="1"/>
</dbReference>
<dbReference type="AlphaFoldDB" id="A0A0L6U1G4"/>
<organism evidence="12 13">
    <name type="scientific">Acetobacterium bakii</name>
    <dbReference type="NCBI Taxonomy" id="52689"/>
    <lineage>
        <taxon>Bacteria</taxon>
        <taxon>Bacillati</taxon>
        <taxon>Bacillota</taxon>
        <taxon>Clostridia</taxon>
        <taxon>Eubacteriales</taxon>
        <taxon>Eubacteriaceae</taxon>
        <taxon>Acetobacterium</taxon>
    </lineage>
</organism>
<evidence type="ECO:0000256" key="3">
    <source>
        <dbReference type="ARBA" id="ARBA00007110"/>
    </source>
</evidence>
<dbReference type="UniPathway" id="UPA00061">
    <property type="reaction ID" value="UER00516"/>
</dbReference>
<dbReference type="EMBL" id="LGYO01000018">
    <property type="protein sequence ID" value="KNZ42202.1"/>
    <property type="molecule type" value="Genomic_DNA"/>
</dbReference>
<dbReference type="NCBIfam" id="NF000996">
    <property type="entry name" value="PRK00105.1"/>
    <property type="match status" value="1"/>
</dbReference>
<comment type="caution">
    <text evidence="12">The sequence shown here is derived from an EMBL/GenBank/DDBJ whole genome shotgun (WGS) entry which is preliminary data.</text>
</comment>
<dbReference type="GO" id="GO:0009236">
    <property type="term" value="P:cobalamin biosynthetic process"/>
    <property type="evidence" value="ECO:0007669"/>
    <property type="project" value="UniProtKB-UniRule"/>
</dbReference>
<name>A0A0L6U1G4_9FIRM</name>
<dbReference type="PATRIC" id="fig|52689.4.peg.701"/>
<evidence type="ECO:0000256" key="9">
    <source>
        <dbReference type="ARBA" id="ARBA00030686"/>
    </source>
</evidence>
<comment type="function">
    <text evidence="1 11">Catalyzes the synthesis of alpha-ribazole-5'-phosphate from nicotinate mononucleotide (NAMN) and 5,6-dimethylbenzimidazole (DMB).</text>
</comment>
<dbReference type="CDD" id="cd02439">
    <property type="entry name" value="DMB-PRT_CobT"/>
    <property type="match status" value="1"/>
</dbReference>
<dbReference type="PANTHER" id="PTHR43463:SF1">
    <property type="entry name" value="NICOTINATE-NUCLEOTIDE--DIMETHYLBENZIMIDAZOLE PHOSPHORIBOSYLTRANSFERASE"/>
    <property type="match status" value="1"/>
</dbReference>
<dbReference type="SUPFAM" id="SSF52733">
    <property type="entry name" value="Nicotinate mononucleotide:5,6-dimethylbenzimidazole phosphoribosyltransferase (CobT)"/>
    <property type="match status" value="1"/>
</dbReference>
<dbReference type="RefSeq" id="WP_050739840.1">
    <property type="nucleotide sequence ID" value="NZ_LGYO01000018.1"/>
</dbReference>
<reference evidence="13" key="1">
    <citation type="submission" date="2015-07" db="EMBL/GenBank/DDBJ databases">
        <title>Draft genome sequence of Acetobacterium bakii DSM 8293, a potential psychrophilic chemical producer through syngas fermentation.</title>
        <authorList>
            <person name="Song Y."/>
            <person name="Hwang S."/>
            <person name="Cho B.-K."/>
        </authorList>
    </citation>
    <scope>NUCLEOTIDE SEQUENCE [LARGE SCALE GENOMIC DNA]</scope>
    <source>
        <strain evidence="13">DSM 8239</strain>
    </source>
</reference>
<gene>
    <name evidence="11 12" type="primary">cobT</name>
    <name evidence="12" type="ORF">AKG39_07875</name>
</gene>
<dbReference type="OrthoDB" id="9781491at2"/>
<dbReference type="FunFam" id="3.40.50.10210:FF:000001">
    <property type="entry name" value="Nicotinate-nucleotide--dimethylbenzimidazole phosphoribosyltransferase"/>
    <property type="match status" value="1"/>
</dbReference>
<dbReference type="Proteomes" id="UP000036873">
    <property type="component" value="Unassembled WGS sequence"/>
</dbReference>
<dbReference type="InterPro" id="IPR017846">
    <property type="entry name" value="Nict_dMeBzImd_PRibTrfase_bact"/>
</dbReference>
<dbReference type="Gene3D" id="3.40.50.10210">
    <property type="match status" value="1"/>
</dbReference>
<proteinExistence type="inferred from homology"/>
<keyword evidence="8 11" id="KW-0808">Transferase</keyword>
<accession>A0A0L6U1G4</accession>
<dbReference type="NCBIfam" id="TIGR03160">
    <property type="entry name" value="cobT_DBIPRT"/>
    <property type="match status" value="1"/>
</dbReference>
<dbReference type="GO" id="GO:0008939">
    <property type="term" value="F:nicotinate-nucleotide-dimethylbenzimidazole phosphoribosyltransferase activity"/>
    <property type="evidence" value="ECO:0007669"/>
    <property type="project" value="UniProtKB-UniRule"/>
</dbReference>
<dbReference type="InterPro" id="IPR023195">
    <property type="entry name" value="Nict_dMeBzImd_PRibTrfase_N"/>
</dbReference>
<keyword evidence="6 11" id="KW-0169">Cobalamin biosynthesis</keyword>
<dbReference type="InterPro" id="IPR036087">
    <property type="entry name" value="Nict_dMeBzImd_PRibTrfase_sf"/>
</dbReference>
<evidence type="ECO:0000256" key="10">
    <source>
        <dbReference type="ARBA" id="ARBA00047340"/>
    </source>
</evidence>
<dbReference type="HAMAP" id="MF_00230">
    <property type="entry name" value="CobT"/>
    <property type="match status" value="1"/>
</dbReference>
<evidence type="ECO:0000256" key="7">
    <source>
        <dbReference type="ARBA" id="ARBA00022676"/>
    </source>
</evidence>
<dbReference type="Gene3D" id="1.10.1610.10">
    <property type="match status" value="1"/>
</dbReference>
<evidence type="ECO:0000256" key="8">
    <source>
        <dbReference type="ARBA" id="ARBA00022679"/>
    </source>
</evidence>
<evidence type="ECO:0000256" key="2">
    <source>
        <dbReference type="ARBA" id="ARBA00005049"/>
    </source>
</evidence>
<evidence type="ECO:0000256" key="11">
    <source>
        <dbReference type="HAMAP-Rule" id="MF_00230"/>
    </source>
</evidence>
<dbReference type="InterPro" id="IPR003200">
    <property type="entry name" value="Nict_dMeBzImd_PRibTrfase"/>
</dbReference>
<feature type="active site" description="Proton acceptor" evidence="11">
    <location>
        <position position="318"/>
    </location>
</feature>
<comment type="catalytic activity">
    <reaction evidence="10 11">
        <text>5,6-dimethylbenzimidazole + nicotinate beta-D-ribonucleotide = alpha-ribazole 5'-phosphate + nicotinate + H(+)</text>
        <dbReference type="Rhea" id="RHEA:11196"/>
        <dbReference type="ChEBI" id="CHEBI:15378"/>
        <dbReference type="ChEBI" id="CHEBI:15890"/>
        <dbReference type="ChEBI" id="CHEBI:32544"/>
        <dbReference type="ChEBI" id="CHEBI:57502"/>
        <dbReference type="ChEBI" id="CHEBI:57918"/>
        <dbReference type="EC" id="2.4.2.21"/>
    </reaction>
</comment>
<dbReference type="EC" id="2.4.2.21" evidence="4 11"/>
<dbReference type="STRING" id="52689.AKG39_07875"/>
<evidence type="ECO:0000256" key="1">
    <source>
        <dbReference type="ARBA" id="ARBA00002197"/>
    </source>
</evidence>
<comment type="pathway">
    <text evidence="2 11">Nucleoside biosynthesis; alpha-ribazole biosynthesis; alpha-ribazole from 5,6-dimethylbenzimidazole: step 1/2.</text>
</comment>
<keyword evidence="7 11" id="KW-0328">Glycosyltransferase</keyword>
<keyword evidence="13" id="KW-1185">Reference proteome</keyword>
<dbReference type="Pfam" id="PF02277">
    <property type="entry name" value="DBI_PRT"/>
    <property type="match status" value="1"/>
</dbReference>
<evidence type="ECO:0000313" key="13">
    <source>
        <dbReference type="Proteomes" id="UP000036873"/>
    </source>
</evidence>
<evidence type="ECO:0000313" key="12">
    <source>
        <dbReference type="EMBL" id="KNZ42202.1"/>
    </source>
</evidence>
<evidence type="ECO:0000256" key="4">
    <source>
        <dbReference type="ARBA" id="ARBA00011991"/>
    </source>
</evidence>